<dbReference type="Proteomes" id="UP000231436">
    <property type="component" value="Unassembled WGS sequence"/>
</dbReference>
<organism evidence="1 2">
    <name type="scientific">Candidatus Uhrbacteria bacterium CG10_big_fil_rev_8_21_14_0_10_48_16</name>
    <dbReference type="NCBI Taxonomy" id="1975038"/>
    <lineage>
        <taxon>Bacteria</taxon>
        <taxon>Candidatus Uhriibacteriota</taxon>
    </lineage>
</organism>
<reference evidence="2" key="1">
    <citation type="submission" date="2017-09" db="EMBL/GenBank/DDBJ databases">
        <title>Depth-based differentiation of microbial function through sediment-hosted aquifers and enrichment of novel symbionts in the deep terrestrial subsurface.</title>
        <authorList>
            <person name="Probst A.J."/>
            <person name="Ladd B."/>
            <person name="Jarett J.K."/>
            <person name="Geller-Mcgrath D.E."/>
            <person name="Sieber C.M.K."/>
            <person name="Emerson J.B."/>
            <person name="Anantharaman K."/>
            <person name="Thomas B.C."/>
            <person name="Malmstrom R."/>
            <person name="Stieglmeier M."/>
            <person name="Klingl A."/>
            <person name="Woyke T."/>
            <person name="Ryan C.M."/>
            <person name="Banfield J.F."/>
        </authorList>
    </citation>
    <scope>NUCLEOTIDE SEQUENCE [LARGE SCALE GENOMIC DNA]</scope>
</reference>
<dbReference type="InterPro" id="IPR027417">
    <property type="entry name" value="P-loop_NTPase"/>
</dbReference>
<dbReference type="AlphaFoldDB" id="A0A2M8LHX6"/>
<evidence type="ECO:0000313" key="1">
    <source>
        <dbReference type="EMBL" id="PJE77045.1"/>
    </source>
</evidence>
<sequence length="156" mass="17739">MGHSDRIRELASLQGIWNPKTSDLSALFEAEADRSGYGWIASRISELVLERWCQWDFTPVVITGVRNMEEVEVYSDLDGFQLVRIEANRRVRFDRWCRRARAGDGPFTWEQFLAIEALPGNTNLPALMSVPAHVIVNNGSLAGLYTALDELFDEQH</sequence>
<proteinExistence type="predicted"/>
<dbReference type="PANTHER" id="PTHR41930">
    <property type="entry name" value="UPF0200 PROTEIN MJ1399"/>
    <property type="match status" value="1"/>
</dbReference>
<accession>A0A2M8LHX6</accession>
<evidence type="ECO:0000313" key="2">
    <source>
        <dbReference type="Proteomes" id="UP000231436"/>
    </source>
</evidence>
<comment type="caution">
    <text evidence="1">The sequence shown here is derived from an EMBL/GenBank/DDBJ whole genome shotgun (WGS) entry which is preliminary data.</text>
</comment>
<gene>
    <name evidence="1" type="ORF">COV05_01335</name>
</gene>
<protein>
    <submittedName>
        <fullName evidence="1">Uncharacterized protein</fullName>
    </submittedName>
</protein>
<dbReference type="Gene3D" id="3.40.50.300">
    <property type="entry name" value="P-loop containing nucleotide triphosphate hydrolases"/>
    <property type="match status" value="1"/>
</dbReference>
<dbReference type="EMBL" id="PFEU01000007">
    <property type="protein sequence ID" value="PJE77045.1"/>
    <property type="molecule type" value="Genomic_DNA"/>
</dbReference>
<name>A0A2M8LHX6_9BACT</name>
<dbReference type="PANTHER" id="PTHR41930:SF1">
    <property type="entry name" value="DEPHOSPHO-COA KINASE"/>
    <property type="match status" value="1"/>
</dbReference>